<dbReference type="KEGG" id="ttq:NIES37_36760"/>
<organism evidence="1 2">
    <name type="scientific">Tolypothrix tenuis PCC 7101</name>
    <dbReference type="NCBI Taxonomy" id="231146"/>
    <lineage>
        <taxon>Bacteria</taxon>
        <taxon>Bacillati</taxon>
        <taxon>Cyanobacteriota</taxon>
        <taxon>Cyanophyceae</taxon>
        <taxon>Nostocales</taxon>
        <taxon>Tolypothrichaceae</taxon>
        <taxon>Tolypothrix</taxon>
    </lineage>
</organism>
<gene>
    <name evidence="1" type="ORF">NIES37_36760</name>
</gene>
<dbReference type="RefSeq" id="WP_199347378.1">
    <property type="nucleotide sequence ID" value="NZ_CAWNJS010000001.1"/>
</dbReference>
<evidence type="ECO:0000313" key="2">
    <source>
        <dbReference type="Proteomes" id="UP000218785"/>
    </source>
</evidence>
<name>A0A1Z4N1U6_9CYAN</name>
<accession>A0A1Z4N1U6</accession>
<sequence>MAYSDFKLAEIIDAFGLTIHESSGMFASIQEQECSNLLSTILKENVDLAVAISSKKARS</sequence>
<proteinExistence type="predicted"/>
<reference evidence="1 2" key="1">
    <citation type="submission" date="2017-06" db="EMBL/GenBank/DDBJ databases">
        <title>Genome sequencing of cyanobaciteial culture collection at National Institute for Environmental Studies (NIES).</title>
        <authorList>
            <person name="Hirose Y."/>
            <person name="Shimura Y."/>
            <person name="Fujisawa T."/>
            <person name="Nakamura Y."/>
            <person name="Kawachi M."/>
        </authorList>
    </citation>
    <scope>NUCLEOTIDE SEQUENCE [LARGE SCALE GENOMIC DNA]</scope>
    <source>
        <strain evidence="1 2">NIES-37</strain>
    </source>
</reference>
<keyword evidence="2" id="KW-1185">Reference proteome</keyword>
<dbReference type="Proteomes" id="UP000218785">
    <property type="component" value="Chromosome"/>
</dbReference>
<dbReference type="EMBL" id="AP018248">
    <property type="protein sequence ID" value="BAY99693.1"/>
    <property type="molecule type" value="Genomic_DNA"/>
</dbReference>
<evidence type="ECO:0000313" key="1">
    <source>
        <dbReference type="EMBL" id="BAY99693.1"/>
    </source>
</evidence>
<protein>
    <submittedName>
        <fullName evidence="1">Uncharacterized protein</fullName>
    </submittedName>
</protein>
<dbReference type="AlphaFoldDB" id="A0A1Z4N1U6"/>